<proteinExistence type="predicted"/>
<comment type="caution">
    <text evidence="1">The sequence shown here is derived from an EMBL/GenBank/DDBJ whole genome shotgun (WGS) entry which is preliminary data.</text>
</comment>
<protein>
    <submittedName>
        <fullName evidence="1">Uncharacterized protein</fullName>
    </submittedName>
</protein>
<evidence type="ECO:0000313" key="2">
    <source>
        <dbReference type="Proteomes" id="UP000267585"/>
    </source>
</evidence>
<accession>A0A430K2R3</accession>
<gene>
    <name evidence="1" type="ORF">EHW67_09555</name>
</gene>
<dbReference type="Proteomes" id="UP000267585">
    <property type="component" value="Unassembled WGS sequence"/>
</dbReference>
<keyword evidence="2" id="KW-1185">Reference proteome</keyword>
<sequence length="69" mass="7946">MLKDGFSSDKYSDILDHLKDNGFLSTEDVCNLLKEYTSTKKITFDCITKEKSLIVSEALIDNYHRTKPK</sequence>
<dbReference type="AlphaFoldDB" id="A0A430K2R3"/>
<evidence type="ECO:0000313" key="1">
    <source>
        <dbReference type="EMBL" id="RTE53268.1"/>
    </source>
</evidence>
<organism evidence="1 2">
    <name type="scientific">Arenibacter aquaticus</name>
    <dbReference type="NCBI Taxonomy" id="2489054"/>
    <lineage>
        <taxon>Bacteria</taxon>
        <taxon>Pseudomonadati</taxon>
        <taxon>Bacteroidota</taxon>
        <taxon>Flavobacteriia</taxon>
        <taxon>Flavobacteriales</taxon>
        <taxon>Flavobacteriaceae</taxon>
        <taxon>Arenibacter</taxon>
    </lineage>
</organism>
<dbReference type="OrthoDB" id="1446999at2"/>
<dbReference type="EMBL" id="RQPJ01000005">
    <property type="protein sequence ID" value="RTE53268.1"/>
    <property type="molecule type" value="Genomic_DNA"/>
</dbReference>
<reference evidence="1 2" key="1">
    <citation type="submission" date="2018-11" db="EMBL/GenBank/DDBJ databases">
        <title>Arenibacter aquaticus sp.nov., a marine bacterium isolated from surface seawater in the South China Sea.</title>
        <authorList>
            <person name="Guo J."/>
            <person name="Sun J."/>
        </authorList>
    </citation>
    <scope>NUCLEOTIDE SEQUENCE [LARGE SCALE GENOMIC DNA]</scope>
    <source>
        <strain evidence="1 2">GUO666</strain>
    </source>
</reference>
<name>A0A430K2R3_9FLAO</name>
<dbReference type="RefSeq" id="WP_126162163.1">
    <property type="nucleotide sequence ID" value="NZ_RQPJ01000005.1"/>
</dbReference>